<protein>
    <recommendedName>
        <fullName evidence="3">DUF4216 domain-containing protein</fullName>
    </recommendedName>
</protein>
<evidence type="ECO:0000313" key="2">
    <source>
        <dbReference type="EMBL" id="KAL0458079.1"/>
    </source>
</evidence>
<organism evidence="2">
    <name type="scientific">Sesamum latifolium</name>
    <dbReference type="NCBI Taxonomy" id="2727402"/>
    <lineage>
        <taxon>Eukaryota</taxon>
        <taxon>Viridiplantae</taxon>
        <taxon>Streptophyta</taxon>
        <taxon>Embryophyta</taxon>
        <taxon>Tracheophyta</taxon>
        <taxon>Spermatophyta</taxon>
        <taxon>Magnoliopsida</taxon>
        <taxon>eudicotyledons</taxon>
        <taxon>Gunneridae</taxon>
        <taxon>Pentapetalae</taxon>
        <taxon>asterids</taxon>
        <taxon>lamiids</taxon>
        <taxon>Lamiales</taxon>
        <taxon>Pedaliaceae</taxon>
        <taxon>Sesamum</taxon>
    </lineage>
</organism>
<dbReference type="PANTHER" id="PTHR10775:SF183">
    <property type="entry name" value="TRANSPOSON, EN_SPM-LIKE, TRANSPOSASE-ASSOCIATED DOMAIN PROTEIN-RELATED"/>
    <property type="match status" value="1"/>
</dbReference>
<dbReference type="InterPro" id="IPR004242">
    <property type="entry name" value="Transposase_21"/>
</dbReference>
<dbReference type="EMBL" id="JACGWN010000002">
    <property type="protein sequence ID" value="KAL0458079.1"/>
    <property type="molecule type" value="Genomic_DNA"/>
</dbReference>
<feature type="compositionally biased region" description="Polar residues" evidence="1">
    <location>
        <begin position="370"/>
        <end position="379"/>
    </location>
</feature>
<accession>A0AAW2XVQ8</accession>
<evidence type="ECO:0000256" key="1">
    <source>
        <dbReference type="SAM" id="MobiDB-lite"/>
    </source>
</evidence>
<dbReference type="AlphaFoldDB" id="A0AAW2XVQ8"/>
<evidence type="ECO:0008006" key="3">
    <source>
        <dbReference type="Google" id="ProtNLM"/>
    </source>
</evidence>
<gene>
    <name evidence="2" type="ORF">Slati_0435100</name>
</gene>
<sequence length="406" mass="47131">MWTVNDLPAYGMASGWSTIGVMGCPICMDDTRAFHLQYGKKACYFDCHRQFLPEQHPYRMNKKAFTKNRVENNVARPRLIGDQLFDWVADISLAVEMPLSLPEGYGSKWMKKNIFWDLPYWSMLLIRHNLDVMHIEKNSICNRPELELDERRPNVMPKASYTLSKEQKRRVCEWIKGLQFPDGYASNLACCVDMTELRMHGMKSHDCHVFMQKLIPIAFLEMELWMHGMKLTAEVTSDPCYFVNGYNFQTERHNTGKSTMNWGVCVKSSSYTDKDNDFYGIIEEIIQLTYPLIPDLHIVLFKCHWVDPVRGMKLVVAKVKARRVVNESKWTEICAYQPDEVLPVPVVGTHNQTYDLRDPNGLQVMVDNQAAGTSRSQTRQTDDDNKDDDEDSFEDDETDDDEYKLT</sequence>
<dbReference type="PANTHER" id="PTHR10775">
    <property type="entry name" value="OS08G0208400 PROTEIN"/>
    <property type="match status" value="1"/>
</dbReference>
<proteinExistence type="predicted"/>
<name>A0AAW2XVQ8_9LAMI</name>
<feature type="region of interest" description="Disordered" evidence="1">
    <location>
        <begin position="369"/>
        <end position="406"/>
    </location>
</feature>
<reference evidence="2" key="2">
    <citation type="journal article" date="2024" name="Plant">
        <title>Genomic evolution and insights into agronomic trait innovations of Sesamum species.</title>
        <authorList>
            <person name="Miao H."/>
            <person name="Wang L."/>
            <person name="Qu L."/>
            <person name="Liu H."/>
            <person name="Sun Y."/>
            <person name="Le M."/>
            <person name="Wang Q."/>
            <person name="Wei S."/>
            <person name="Zheng Y."/>
            <person name="Lin W."/>
            <person name="Duan Y."/>
            <person name="Cao H."/>
            <person name="Xiong S."/>
            <person name="Wang X."/>
            <person name="Wei L."/>
            <person name="Li C."/>
            <person name="Ma Q."/>
            <person name="Ju M."/>
            <person name="Zhao R."/>
            <person name="Li G."/>
            <person name="Mu C."/>
            <person name="Tian Q."/>
            <person name="Mei H."/>
            <person name="Zhang T."/>
            <person name="Gao T."/>
            <person name="Zhang H."/>
        </authorList>
    </citation>
    <scope>NUCLEOTIDE SEQUENCE</scope>
    <source>
        <strain evidence="2">KEN1</strain>
    </source>
</reference>
<reference evidence="2" key="1">
    <citation type="submission" date="2020-06" db="EMBL/GenBank/DDBJ databases">
        <authorList>
            <person name="Li T."/>
            <person name="Hu X."/>
            <person name="Zhang T."/>
            <person name="Song X."/>
            <person name="Zhang H."/>
            <person name="Dai N."/>
            <person name="Sheng W."/>
            <person name="Hou X."/>
            <person name="Wei L."/>
        </authorList>
    </citation>
    <scope>NUCLEOTIDE SEQUENCE</scope>
    <source>
        <strain evidence="2">KEN1</strain>
        <tissue evidence="2">Leaf</tissue>
    </source>
</reference>
<feature type="compositionally biased region" description="Acidic residues" evidence="1">
    <location>
        <begin position="384"/>
        <end position="406"/>
    </location>
</feature>
<comment type="caution">
    <text evidence="2">The sequence shown here is derived from an EMBL/GenBank/DDBJ whole genome shotgun (WGS) entry which is preliminary data.</text>
</comment>
<dbReference type="Pfam" id="PF02992">
    <property type="entry name" value="Transposase_21"/>
    <property type="match status" value="1"/>
</dbReference>